<organism evidence="10 11">
    <name type="scientific">Candidatus Fimadaptatus faecigallinarum</name>
    <dbReference type="NCBI Taxonomy" id="2840814"/>
    <lineage>
        <taxon>Bacteria</taxon>
        <taxon>Bacillati</taxon>
        <taxon>Bacillota</taxon>
        <taxon>Clostridia</taxon>
        <taxon>Eubacteriales</taxon>
        <taxon>Candidatus Fimadaptatus</taxon>
    </lineage>
</organism>
<evidence type="ECO:0000313" key="10">
    <source>
        <dbReference type="EMBL" id="HIU46851.1"/>
    </source>
</evidence>
<dbReference type="SUPFAM" id="SSF54364">
    <property type="entry name" value="Translation initiation factor IF3, N-terminal domain"/>
    <property type="match status" value="1"/>
</dbReference>
<evidence type="ECO:0000313" key="11">
    <source>
        <dbReference type="Proteomes" id="UP000824123"/>
    </source>
</evidence>
<evidence type="ECO:0000259" key="8">
    <source>
        <dbReference type="Pfam" id="PF00707"/>
    </source>
</evidence>
<dbReference type="HAMAP" id="MF_00080">
    <property type="entry name" value="IF_3"/>
    <property type="match status" value="1"/>
</dbReference>
<dbReference type="Pfam" id="PF00707">
    <property type="entry name" value="IF3_C"/>
    <property type="match status" value="1"/>
</dbReference>
<evidence type="ECO:0000256" key="6">
    <source>
        <dbReference type="RuleBase" id="RU000646"/>
    </source>
</evidence>
<evidence type="ECO:0000256" key="2">
    <source>
        <dbReference type="ARBA" id="ARBA00022540"/>
    </source>
</evidence>
<dbReference type="Pfam" id="PF05198">
    <property type="entry name" value="IF3_N"/>
    <property type="match status" value="1"/>
</dbReference>
<dbReference type="GO" id="GO:0005829">
    <property type="term" value="C:cytosol"/>
    <property type="evidence" value="ECO:0007669"/>
    <property type="project" value="TreeGrafter"/>
</dbReference>
<reference evidence="10" key="1">
    <citation type="submission" date="2020-10" db="EMBL/GenBank/DDBJ databases">
        <authorList>
            <person name="Gilroy R."/>
        </authorList>
    </citation>
    <scope>NUCLEOTIDE SEQUENCE</scope>
    <source>
        <strain evidence="10">ChiSxjej2B14-8506</strain>
    </source>
</reference>
<dbReference type="InterPro" id="IPR019815">
    <property type="entry name" value="Translation_initiation_fac_3_C"/>
</dbReference>
<comment type="similarity">
    <text evidence="1 4 6">Belongs to the IF-3 family.</text>
</comment>
<evidence type="ECO:0000256" key="7">
    <source>
        <dbReference type="SAM" id="MobiDB-lite"/>
    </source>
</evidence>
<comment type="subunit">
    <text evidence="4 6">Monomer.</text>
</comment>
<evidence type="ECO:0000256" key="4">
    <source>
        <dbReference type="HAMAP-Rule" id="MF_00080"/>
    </source>
</evidence>
<dbReference type="SUPFAM" id="SSF55200">
    <property type="entry name" value="Translation initiation factor IF3, C-terminal domain"/>
    <property type="match status" value="1"/>
</dbReference>
<keyword evidence="3 4" id="KW-0648">Protein biosynthesis</keyword>
<keyword evidence="4" id="KW-0963">Cytoplasm</keyword>
<dbReference type="FunFam" id="3.30.110.10:FF:000001">
    <property type="entry name" value="Translation initiation factor IF-3"/>
    <property type="match status" value="1"/>
</dbReference>
<dbReference type="InterPro" id="IPR001288">
    <property type="entry name" value="Translation_initiation_fac_3"/>
</dbReference>
<dbReference type="AlphaFoldDB" id="A0A9D1S4R9"/>
<dbReference type="InterPro" id="IPR036788">
    <property type="entry name" value="T_IF-3_C_sf"/>
</dbReference>
<dbReference type="PANTHER" id="PTHR10938:SF0">
    <property type="entry name" value="TRANSLATION INITIATION FACTOR IF-3, MITOCHONDRIAL"/>
    <property type="match status" value="1"/>
</dbReference>
<sequence length="187" mass="21000">MMINEEIRDREVRVIDQNGEQLGVMSTAAALALAEERQLDLVKIAPGARPPVCKLMDYGKFRFEQSKRDREIRKNQKVITIKEVRLSATIDVHDIEVKTRMAQKFLKDGDKVKVSIRFRGRQITHAEIGVDVMNEFAKAIADVGVVERKPMTEGRNMTMIVAPRDSGSAKPAASKQSARPQQADQAK</sequence>
<feature type="domain" description="Translation initiation factor 3 C-terminal" evidence="8">
    <location>
        <begin position="79"/>
        <end position="163"/>
    </location>
</feature>
<dbReference type="InterPro" id="IPR019814">
    <property type="entry name" value="Translation_initiation_fac_3_N"/>
</dbReference>
<name>A0A9D1S4R9_9FIRM</name>
<evidence type="ECO:0000256" key="3">
    <source>
        <dbReference type="ARBA" id="ARBA00022917"/>
    </source>
</evidence>
<dbReference type="GO" id="GO:0003743">
    <property type="term" value="F:translation initiation factor activity"/>
    <property type="evidence" value="ECO:0007669"/>
    <property type="project" value="UniProtKB-UniRule"/>
</dbReference>
<evidence type="ECO:0000256" key="1">
    <source>
        <dbReference type="ARBA" id="ARBA00005439"/>
    </source>
</evidence>
<dbReference type="Proteomes" id="UP000824123">
    <property type="component" value="Unassembled WGS sequence"/>
</dbReference>
<dbReference type="FunFam" id="3.10.20.80:FF:000001">
    <property type="entry name" value="Translation initiation factor IF-3"/>
    <property type="match status" value="1"/>
</dbReference>
<dbReference type="PROSITE" id="PS00938">
    <property type="entry name" value="IF3"/>
    <property type="match status" value="1"/>
</dbReference>
<proteinExistence type="inferred from homology"/>
<dbReference type="NCBIfam" id="TIGR00168">
    <property type="entry name" value="infC"/>
    <property type="match status" value="1"/>
</dbReference>
<dbReference type="InterPro" id="IPR036787">
    <property type="entry name" value="T_IF-3_N_sf"/>
</dbReference>
<evidence type="ECO:0000259" key="9">
    <source>
        <dbReference type="Pfam" id="PF05198"/>
    </source>
</evidence>
<feature type="compositionally biased region" description="Polar residues" evidence="7">
    <location>
        <begin position="174"/>
        <end position="187"/>
    </location>
</feature>
<dbReference type="GO" id="GO:0032790">
    <property type="term" value="P:ribosome disassembly"/>
    <property type="evidence" value="ECO:0007669"/>
    <property type="project" value="TreeGrafter"/>
</dbReference>
<reference evidence="10" key="2">
    <citation type="journal article" date="2021" name="PeerJ">
        <title>Extensive microbial diversity within the chicken gut microbiome revealed by metagenomics and culture.</title>
        <authorList>
            <person name="Gilroy R."/>
            <person name="Ravi A."/>
            <person name="Getino M."/>
            <person name="Pursley I."/>
            <person name="Horton D.L."/>
            <person name="Alikhan N.F."/>
            <person name="Baker D."/>
            <person name="Gharbi K."/>
            <person name="Hall N."/>
            <person name="Watson M."/>
            <person name="Adriaenssens E.M."/>
            <person name="Foster-Nyarko E."/>
            <person name="Jarju S."/>
            <person name="Secka A."/>
            <person name="Antonio M."/>
            <person name="Oren A."/>
            <person name="Chaudhuri R.R."/>
            <person name="La Ragione R."/>
            <person name="Hildebrand F."/>
            <person name="Pallen M.J."/>
        </authorList>
    </citation>
    <scope>NUCLEOTIDE SEQUENCE</scope>
    <source>
        <strain evidence="10">ChiSxjej2B14-8506</strain>
    </source>
</reference>
<dbReference type="Gene3D" id="3.30.110.10">
    <property type="entry name" value="Translation initiation factor 3 (IF-3), C-terminal domain"/>
    <property type="match status" value="1"/>
</dbReference>
<feature type="domain" description="Translation initiation factor 3 N-terminal" evidence="9">
    <location>
        <begin position="3"/>
        <end position="71"/>
    </location>
</feature>
<feature type="region of interest" description="Disordered" evidence="7">
    <location>
        <begin position="162"/>
        <end position="187"/>
    </location>
</feature>
<evidence type="ECO:0000256" key="5">
    <source>
        <dbReference type="NCBIfam" id="TIGR00168"/>
    </source>
</evidence>
<dbReference type="GO" id="GO:0016020">
    <property type="term" value="C:membrane"/>
    <property type="evidence" value="ECO:0007669"/>
    <property type="project" value="TreeGrafter"/>
</dbReference>
<dbReference type="Gene3D" id="3.10.20.80">
    <property type="entry name" value="Translation initiation factor 3 (IF-3), N-terminal domain"/>
    <property type="match status" value="1"/>
</dbReference>
<comment type="caution">
    <text evidence="10">The sequence shown here is derived from an EMBL/GenBank/DDBJ whole genome shotgun (WGS) entry which is preliminary data.</text>
</comment>
<comment type="function">
    <text evidence="4 6">IF-3 binds to the 30S ribosomal subunit and shifts the equilibrium between 70S ribosomes and their 50S and 30S subunits in favor of the free subunits, thus enhancing the availability of 30S subunits on which protein synthesis initiation begins.</text>
</comment>
<accession>A0A9D1S4R9</accession>
<dbReference type="PANTHER" id="PTHR10938">
    <property type="entry name" value="TRANSLATION INITIATION FACTOR IF-3"/>
    <property type="match status" value="1"/>
</dbReference>
<dbReference type="EMBL" id="DVNK01000039">
    <property type="protein sequence ID" value="HIU46851.1"/>
    <property type="molecule type" value="Genomic_DNA"/>
</dbReference>
<dbReference type="InterPro" id="IPR019813">
    <property type="entry name" value="Translation_initiation_fac3_CS"/>
</dbReference>
<dbReference type="GO" id="GO:0043022">
    <property type="term" value="F:ribosome binding"/>
    <property type="evidence" value="ECO:0007669"/>
    <property type="project" value="UniProtKB-ARBA"/>
</dbReference>
<comment type="subcellular location">
    <subcellularLocation>
        <location evidence="4 6">Cytoplasm</location>
    </subcellularLocation>
</comment>
<gene>
    <name evidence="4 10" type="primary">infC</name>
    <name evidence="10" type="ORF">IAC59_06295</name>
</gene>
<keyword evidence="2 4" id="KW-0396">Initiation factor</keyword>
<protein>
    <recommendedName>
        <fullName evidence="4 5">Translation initiation factor IF-3</fullName>
    </recommendedName>
</protein>